<protein>
    <submittedName>
        <fullName evidence="2">Uncharacterized protein</fullName>
    </submittedName>
</protein>
<evidence type="ECO:0000313" key="2">
    <source>
        <dbReference type="EMBL" id="KAL0091673.1"/>
    </source>
</evidence>
<proteinExistence type="predicted"/>
<evidence type="ECO:0000256" key="1">
    <source>
        <dbReference type="SAM" id="SignalP"/>
    </source>
</evidence>
<accession>A0ABR3B6I8</accession>
<name>A0ABR3B6I8_PHYBL</name>
<comment type="caution">
    <text evidence="2">The sequence shown here is derived from an EMBL/GenBank/DDBJ whole genome shotgun (WGS) entry which is preliminary data.</text>
</comment>
<sequence>MSSFLLLLLLLLSLMTPKTIVVFRIILECDIYSFLHFFTYLFVEYQNSFFFTGIKKNPQLLGVLH</sequence>
<feature type="signal peptide" evidence="1">
    <location>
        <begin position="1"/>
        <end position="17"/>
    </location>
</feature>
<reference evidence="2 3" key="1">
    <citation type="submission" date="2024-04" db="EMBL/GenBank/DDBJ databases">
        <title>Symmetric and asymmetric DNA N6-adenine methylation regulates different biological responses in Mucorales.</title>
        <authorList>
            <consortium name="Lawrence Berkeley National Laboratory"/>
            <person name="Lax C."/>
            <person name="Mondo S.J."/>
            <person name="Osorio-Concepcion M."/>
            <person name="Muszewska A."/>
            <person name="Corrochano-Luque M."/>
            <person name="Gutierrez G."/>
            <person name="Riley R."/>
            <person name="Lipzen A."/>
            <person name="Guo J."/>
            <person name="Hundley H."/>
            <person name="Amirebrahimi M."/>
            <person name="Ng V."/>
            <person name="Lorenzo-Gutierrez D."/>
            <person name="Binder U."/>
            <person name="Yang J."/>
            <person name="Song Y."/>
            <person name="Canovas D."/>
            <person name="Navarro E."/>
            <person name="Freitag M."/>
            <person name="Gabaldon T."/>
            <person name="Grigoriev I.V."/>
            <person name="Corrochano L.M."/>
            <person name="Nicolas F.E."/>
            <person name="Garre V."/>
        </authorList>
    </citation>
    <scope>NUCLEOTIDE SEQUENCE [LARGE SCALE GENOMIC DNA]</scope>
    <source>
        <strain evidence="2 3">L51</strain>
    </source>
</reference>
<keyword evidence="3" id="KW-1185">Reference proteome</keyword>
<feature type="chain" id="PRO_5045241240" evidence="1">
    <location>
        <begin position="18"/>
        <end position="65"/>
    </location>
</feature>
<keyword evidence="1" id="KW-0732">Signal</keyword>
<evidence type="ECO:0000313" key="3">
    <source>
        <dbReference type="Proteomes" id="UP001448207"/>
    </source>
</evidence>
<gene>
    <name evidence="2" type="ORF">J3Q64DRAFT_1724778</name>
</gene>
<dbReference type="Proteomes" id="UP001448207">
    <property type="component" value="Unassembled WGS sequence"/>
</dbReference>
<organism evidence="2 3">
    <name type="scientific">Phycomyces blakesleeanus</name>
    <dbReference type="NCBI Taxonomy" id="4837"/>
    <lineage>
        <taxon>Eukaryota</taxon>
        <taxon>Fungi</taxon>
        <taxon>Fungi incertae sedis</taxon>
        <taxon>Mucoromycota</taxon>
        <taxon>Mucoromycotina</taxon>
        <taxon>Mucoromycetes</taxon>
        <taxon>Mucorales</taxon>
        <taxon>Phycomycetaceae</taxon>
        <taxon>Phycomyces</taxon>
    </lineage>
</organism>
<dbReference type="EMBL" id="JBCLYO010000003">
    <property type="protein sequence ID" value="KAL0091673.1"/>
    <property type="molecule type" value="Genomic_DNA"/>
</dbReference>